<protein>
    <submittedName>
        <fullName evidence="1">Uncharacterized protein</fullName>
    </submittedName>
</protein>
<dbReference type="Proteomes" id="UP000326877">
    <property type="component" value="Unassembled WGS sequence"/>
</dbReference>
<gene>
    <name evidence="1" type="ORF">BDV23DRAFT_184934</name>
</gene>
<proteinExistence type="predicted"/>
<name>A0A5N7C5G4_PETAA</name>
<dbReference type="AlphaFoldDB" id="A0A5N7C5G4"/>
<dbReference type="EMBL" id="ML735272">
    <property type="protein sequence ID" value="KAE8388937.1"/>
    <property type="molecule type" value="Genomic_DNA"/>
</dbReference>
<accession>A0A5N7C5G4</accession>
<reference evidence="1" key="1">
    <citation type="submission" date="2019-04" db="EMBL/GenBank/DDBJ databases">
        <title>Friends and foes A comparative genomics studyof 23 Aspergillus species from section Flavi.</title>
        <authorList>
            <consortium name="DOE Joint Genome Institute"/>
            <person name="Kjaerbolling I."/>
            <person name="Vesth T."/>
            <person name="Frisvad J.C."/>
            <person name="Nybo J.L."/>
            <person name="Theobald S."/>
            <person name="Kildgaard S."/>
            <person name="Isbrandt T."/>
            <person name="Kuo A."/>
            <person name="Sato A."/>
            <person name="Lyhne E.K."/>
            <person name="Kogle M.E."/>
            <person name="Wiebenga A."/>
            <person name="Kun R.S."/>
            <person name="Lubbers R.J."/>
            <person name="Makela M.R."/>
            <person name="Barry K."/>
            <person name="Chovatia M."/>
            <person name="Clum A."/>
            <person name="Daum C."/>
            <person name="Haridas S."/>
            <person name="He G."/>
            <person name="LaButti K."/>
            <person name="Lipzen A."/>
            <person name="Mondo S."/>
            <person name="Riley R."/>
            <person name="Salamov A."/>
            <person name="Simmons B.A."/>
            <person name="Magnuson J.K."/>
            <person name="Henrissat B."/>
            <person name="Mortensen U.H."/>
            <person name="Larsen T.O."/>
            <person name="Devries R.P."/>
            <person name="Grigoriev I.V."/>
            <person name="Machida M."/>
            <person name="Baker S.E."/>
            <person name="Andersen M.R."/>
        </authorList>
    </citation>
    <scope>NUCLEOTIDE SEQUENCE [LARGE SCALE GENOMIC DNA]</scope>
    <source>
        <strain evidence="1">IBT 14317</strain>
    </source>
</reference>
<evidence type="ECO:0000313" key="1">
    <source>
        <dbReference type="EMBL" id="KAE8388937.1"/>
    </source>
</evidence>
<organism evidence="1">
    <name type="scientific">Petromyces alliaceus</name>
    <name type="common">Aspergillus alliaceus</name>
    <dbReference type="NCBI Taxonomy" id="209559"/>
    <lineage>
        <taxon>Eukaryota</taxon>
        <taxon>Fungi</taxon>
        <taxon>Dikarya</taxon>
        <taxon>Ascomycota</taxon>
        <taxon>Pezizomycotina</taxon>
        <taxon>Eurotiomycetes</taxon>
        <taxon>Eurotiomycetidae</taxon>
        <taxon>Eurotiales</taxon>
        <taxon>Aspergillaceae</taxon>
        <taxon>Aspergillus</taxon>
        <taxon>Aspergillus subgen. Circumdati</taxon>
    </lineage>
</organism>
<sequence length="170" mass="19034">MNGIPSDINRKLIGMSNFVVTTRPNMKPSAPEKSTVAASRNWEPSHLMEQKSEIYVKCMQMYPGVRIAIPTLDKVEKRGAPIVHPGLKGLPDLSATVRPYDLSSRKLIIFVYRGRVSVRDDELEKERKSSLEEIVQRLCSQVPKEESRLHEMFGGISGHADIVGLPLPRG</sequence>